<dbReference type="OrthoDB" id="2644630at2"/>
<dbReference type="PANTHER" id="PTHR43280">
    <property type="entry name" value="ARAC-FAMILY TRANSCRIPTIONAL REGULATOR"/>
    <property type="match status" value="1"/>
</dbReference>
<sequence>MLQVHHVVQDTGVHWFDEGERGVHLHSVVLMTYGKCIYWVEGEKMMLEKGDLLLLPQQVAYYGKSIPTVTHAKYVVSFSVNDRAGLLPILSEARPLHWRTERFELLQQRFRTLFEQWSEKLPYCEAMCQALLLESLTHWNREMDEGRRSTVKQRHAEQMKLYIQNHYRERVTKDDLGSVIDKSPNYAAVLFREMTGQTIGDYIHAERIKRSIYLLQHSRMTVADIAEYLGYCDPSYFHKVFKREVGLSPSAYVKEREHPAQ</sequence>
<keyword evidence="3" id="KW-0804">Transcription</keyword>
<evidence type="ECO:0000313" key="6">
    <source>
        <dbReference type="Proteomes" id="UP000215509"/>
    </source>
</evidence>
<dbReference type="InterPro" id="IPR009057">
    <property type="entry name" value="Homeodomain-like_sf"/>
</dbReference>
<evidence type="ECO:0000256" key="2">
    <source>
        <dbReference type="ARBA" id="ARBA00023125"/>
    </source>
</evidence>
<dbReference type="InterPro" id="IPR003313">
    <property type="entry name" value="AraC-bd"/>
</dbReference>
<dbReference type="Pfam" id="PF02311">
    <property type="entry name" value="AraC_binding"/>
    <property type="match status" value="1"/>
</dbReference>
<dbReference type="Pfam" id="PF12833">
    <property type="entry name" value="HTH_18"/>
    <property type="match status" value="1"/>
</dbReference>
<name>A0A229UVA6_9BACL</name>
<dbReference type="PROSITE" id="PS00041">
    <property type="entry name" value="HTH_ARAC_FAMILY_1"/>
    <property type="match status" value="1"/>
</dbReference>
<accession>A0A229UVA6</accession>
<dbReference type="AlphaFoldDB" id="A0A229UVA6"/>
<dbReference type="InterPro" id="IPR018060">
    <property type="entry name" value="HTH_AraC"/>
</dbReference>
<comment type="caution">
    <text evidence="5">The sequence shown here is derived from an EMBL/GenBank/DDBJ whole genome shotgun (WGS) entry which is preliminary data.</text>
</comment>
<proteinExistence type="predicted"/>
<dbReference type="Proteomes" id="UP000215509">
    <property type="component" value="Unassembled WGS sequence"/>
</dbReference>
<dbReference type="PRINTS" id="PR00032">
    <property type="entry name" value="HTHARAC"/>
</dbReference>
<dbReference type="InterPro" id="IPR018062">
    <property type="entry name" value="HTH_AraC-typ_CS"/>
</dbReference>
<organism evidence="5 6">
    <name type="scientific">Paenibacillus rigui</name>
    <dbReference type="NCBI Taxonomy" id="554312"/>
    <lineage>
        <taxon>Bacteria</taxon>
        <taxon>Bacillati</taxon>
        <taxon>Bacillota</taxon>
        <taxon>Bacilli</taxon>
        <taxon>Bacillales</taxon>
        <taxon>Paenibacillaceae</taxon>
        <taxon>Paenibacillus</taxon>
    </lineage>
</organism>
<dbReference type="PANTHER" id="PTHR43280:SF28">
    <property type="entry name" value="HTH-TYPE TRANSCRIPTIONAL ACTIVATOR RHAS"/>
    <property type="match status" value="1"/>
</dbReference>
<feature type="domain" description="HTH araC/xylS-type" evidence="4">
    <location>
        <begin position="157"/>
        <end position="255"/>
    </location>
</feature>
<evidence type="ECO:0000256" key="1">
    <source>
        <dbReference type="ARBA" id="ARBA00023015"/>
    </source>
</evidence>
<dbReference type="PROSITE" id="PS01124">
    <property type="entry name" value="HTH_ARAC_FAMILY_2"/>
    <property type="match status" value="1"/>
</dbReference>
<dbReference type="SUPFAM" id="SSF51215">
    <property type="entry name" value="Regulatory protein AraC"/>
    <property type="match status" value="1"/>
</dbReference>
<keyword evidence="2" id="KW-0238">DNA-binding</keyword>
<dbReference type="SMART" id="SM00342">
    <property type="entry name" value="HTH_ARAC"/>
    <property type="match status" value="1"/>
</dbReference>
<dbReference type="GO" id="GO:0043565">
    <property type="term" value="F:sequence-specific DNA binding"/>
    <property type="evidence" value="ECO:0007669"/>
    <property type="project" value="InterPro"/>
</dbReference>
<dbReference type="RefSeq" id="WP_094014081.1">
    <property type="nucleotide sequence ID" value="NZ_NMQW01000008.1"/>
</dbReference>
<dbReference type="Gene3D" id="1.10.10.60">
    <property type="entry name" value="Homeodomain-like"/>
    <property type="match status" value="2"/>
</dbReference>
<evidence type="ECO:0000259" key="4">
    <source>
        <dbReference type="PROSITE" id="PS01124"/>
    </source>
</evidence>
<keyword evidence="6" id="KW-1185">Reference proteome</keyword>
<evidence type="ECO:0000313" key="5">
    <source>
        <dbReference type="EMBL" id="OXM87332.1"/>
    </source>
</evidence>
<protein>
    <submittedName>
        <fullName evidence="5">AraC family transcriptional regulator</fullName>
    </submittedName>
</protein>
<gene>
    <name evidence="5" type="ORF">CF651_06795</name>
</gene>
<evidence type="ECO:0000256" key="3">
    <source>
        <dbReference type="ARBA" id="ARBA00023163"/>
    </source>
</evidence>
<dbReference type="EMBL" id="NMQW01000008">
    <property type="protein sequence ID" value="OXM87332.1"/>
    <property type="molecule type" value="Genomic_DNA"/>
</dbReference>
<reference evidence="5 6" key="1">
    <citation type="submission" date="2017-07" db="EMBL/GenBank/DDBJ databases">
        <title>Genome sequencing and assembly of Paenibacillus rigui.</title>
        <authorList>
            <person name="Mayilraj S."/>
        </authorList>
    </citation>
    <scope>NUCLEOTIDE SEQUENCE [LARGE SCALE GENOMIC DNA]</scope>
    <source>
        <strain evidence="5 6">JCM 16352</strain>
    </source>
</reference>
<dbReference type="InterPro" id="IPR020449">
    <property type="entry name" value="Tscrpt_reg_AraC-type_HTH"/>
</dbReference>
<dbReference type="InterPro" id="IPR037923">
    <property type="entry name" value="HTH-like"/>
</dbReference>
<dbReference type="SUPFAM" id="SSF46689">
    <property type="entry name" value="Homeodomain-like"/>
    <property type="match status" value="1"/>
</dbReference>
<dbReference type="GO" id="GO:0003700">
    <property type="term" value="F:DNA-binding transcription factor activity"/>
    <property type="evidence" value="ECO:0007669"/>
    <property type="project" value="InterPro"/>
</dbReference>
<keyword evidence="1" id="KW-0805">Transcription regulation</keyword>